<keyword evidence="3" id="KW-1185">Reference proteome</keyword>
<dbReference type="Proteomes" id="UP000295741">
    <property type="component" value="Unassembled WGS sequence"/>
</dbReference>
<dbReference type="Pfam" id="PF04994">
    <property type="entry name" value="TfoX_C"/>
    <property type="match status" value="1"/>
</dbReference>
<sequence length="94" mass="10694">MKTKLCNNLKGAKNIGTTIEKRLNEIGVFSLADLAQMTTVKAYQSICKQNPDKTFPICYYLYSLQGALLDLHWDQLPVELKTELRKQAKDKSDT</sequence>
<comment type="caution">
    <text evidence="2">The sequence shown here is derived from an EMBL/GenBank/DDBJ whole genome shotgun (WGS) entry which is preliminary data.</text>
</comment>
<organism evidence="2 3">
    <name type="scientific">Sediminibacterium goheungense</name>
    <dbReference type="NCBI Taxonomy" id="1086393"/>
    <lineage>
        <taxon>Bacteria</taxon>
        <taxon>Pseudomonadati</taxon>
        <taxon>Bacteroidota</taxon>
        <taxon>Chitinophagia</taxon>
        <taxon>Chitinophagales</taxon>
        <taxon>Chitinophagaceae</taxon>
        <taxon>Sediminibacterium</taxon>
    </lineage>
</organism>
<dbReference type="InterPro" id="IPR007077">
    <property type="entry name" value="TfoX_C"/>
</dbReference>
<dbReference type="EMBL" id="SNWP01000013">
    <property type="protein sequence ID" value="TDO25295.1"/>
    <property type="molecule type" value="Genomic_DNA"/>
</dbReference>
<evidence type="ECO:0000259" key="1">
    <source>
        <dbReference type="Pfam" id="PF04994"/>
    </source>
</evidence>
<dbReference type="AlphaFoldDB" id="A0A4R6ITR7"/>
<dbReference type="PANTHER" id="PTHR36121">
    <property type="entry name" value="PROTEIN SXY"/>
    <property type="match status" value="1"/>
</dbReference>
<dbReference type="PANTHER" id="PTHR36121:SF1">
    <property type="entry name" value="PROTEIN SXY"/>
    <property type="match status" value="1"/>
</dbReference>
<name>A0A4R6ITR7_9BACT</name>
<reference evidence="2 3" key="1">
    <citation type="submission" date="2019-03" db="EMBL/GenBank/DDBJ databases">
        <title>Genomic Encyclopedia of Archaeal and Bacterial Type Strains, Phase II (KMG-II): from individual species to whole genera.</title>
        <authorList>
            <person name="Goeker M."/>
        </authorList>
    </citation>
    <scope>NUCLEOTIDE SEQUENCE [LARGE SCALE GENOMIC DNA]</scope>
    <source>
        <strain evidence="2 3">DSM 28323</strain>
    </source>
</reference>
<dbReference type="OrthoDB" id="1034776at2"/>
<accession>A0A4R6ITR7</accession>
<evidence type="ECO:0000313" key="3">
    <source>
        <dbReference type="Proteomes" id="UP000295741"/>
    </source>
</evidence>
<gene>
    <name evidence="2" type="ORF">BC659_2829</name>
</gene>
<proteinExistence type="predicted"/>
<dbReference type="InterPro" id="IPR047525">
    <property type="entry name" value="TfoX-like"/>
</dbReference>
<feature type="domain" description="TfoX C-terminal" evidence="1">
    <location>
        <begin position="7"/>
        <end position="87"/>
    </location>
</feature>
<evidence type="ECO:0000313" key="2">
    <source>
        <dbReference type="EMBL" id="TDO25295.1"/>
    </source>
</evidence>
<dbReference type="Gene3D" id="1.10.150.20">
    <property type="entry name" value="5' to 3' exonuclease, C-terminal subdomain"/>
    <property type="match status" value="1"/>
</dbReference>
<protein>
    <submittedName>
        <fullName evidence="2">DNA transformation protein</fullName>
    </submittedName>
</protein>
<dbReference type="RefSeq" id="WP_133475410.1">
    <property type="nucleotide sequence ID" value="NZ_SNWP01000013.1"/>
</dbReference>